<dbReference type="SUPFAM" id="SSF53756">
    <property type="entry name" value="UDP-Glycosyltransferase/glycogen phosphorylase"/>
    <property type="match status" value="1"/>
</dbReference>
<evidence type="ECO:0000313" key="3">
    <source>
        <dbReference type="Proteomes" id="UP000662185"/>
    </source>
</evidence>
<name>A0A927A1B8_9NOST</name>
<evidence type="ECO:0000313" key="2">
    <source>
        <dbReference type="EMBL" id="MBD2295927.1"/>
    </source>
</evidence>
<dbReference type="EMBL" id="JACJQU010000017">
    <property type="protein sequence ID" value="MBD2295927.1"/>
    <property type="molecule type" value="Genomic_DNA"/>
</dbReference>
<evidence type="ECO:0000259" key="1">
    <source>
        <dbReference type="Pfam" id="PF00534"/>
    </source>
</evidence>
<sequence length="421" mass="47372">MQPLILSFSDIEGGAARATYRLHQGLQSIGIKSQMLVQKKLTDDQAVSAPKNNFVRSLAGTRITLDVTPLKMYPRRNKALFSPQWLPDRVNRNVAKIAPNIINLHWINAGYIRIETIAQIKQPLVWTLQDMWAFTGGCHYSQECDRYTESCGACPQLDSNKNCDLSSWIWQRKAKAWKNLDLTIVTTSSWMSKCASSSSLFRNLPIEVIPTGLDTKVYKPINQKWAREVLQLPLDKQLILFGSLNATSDKRKGFHLLKEALQGLSSKKSLDNLELVVIGASHAEKSLDIGFKTHYLGTFHDDISLAMAYSAADVFVLPSTEDNLPNTIMEAMACATPCVGFNVGGIPDMITHEKNGYLVQAYNTQDLAQGIMWVLEDEERHHKLSYQAREKAEQEYALEIQASRYASLFSKILSSQKQHHI</sequence>
<accession>A0A927A1B8</accession>
<dbReference type="Pfam" id="PF00534">
    <property type="entry name" value="Glycos_transf_1"/>
    <property type="match status" value="1"/>
</dbReference>
<keyword evidence="3" id="KW-1185">Reference proteome</keyword>
<feature type="domain" description="Glycosyl transferase family 1" evidence="1">
    <location>
        <begin position="249"/>
        <end position="390"/>
    </location>
</feature>
<protein>
    <submittedName>
        <fullName evidence="2">Glycosyltransferase family 4 protein</fullName>
    </submittedName>
</protein>
<dbReference type="InterPro" id="IPR001296">
    <property type="entry name" value="Glyco_trans_1"/>
</dbReference>
<dbReference type="AlphaFoldDB" id="A0A927A1B8"/>
<proteinExistence type="predicted"/>
<dbReference type="GO" id="GO:0016757">
    <property type="term" value="F:glycosyltransferase activity"/>
    <property type="evidence" value="ECO:0007669"/>
    <property type="project" value="InterPro"/>
</dbReference>
<reference evidence="3" key="1">
    <citation type="journal article" date="2020" name="ISME J.">
        <title>Comparative genomics reveals insights into cyanobacterial evolution and habitat adaptation.</title>
        <authorList>
            <person name="Chen M.Y."/>
            <person name="Teng W.K."/>
            <person name="Zhao L."/>
            <person name="Hu C.X."/>
            <person name="Zhou Y.K."/>
            <person name="Han B.P."/>
            <person name="Song L.R."/>
            <person name="Shu W.S."/>
        </authorList>
    </citation>
    <scope>NUCLEOTIDE SEQUENCE [LARGE SCALE GENOMIC DNA]</scope>
    <source>
        <strain evidence="3">FACHB-251</strain>
    </source>
</reference>
<dbReference type="Gene3D" id="3.40.50.2000">
    <property type="entry name" value="Glycogen Phosphorylase B"/>
    <property type="match status" value="2"/>
</dbReference>
<dbReference type="CDD" id="cd03825">
    <property type="entry name" value="GT4_WcaC-like"/>
    <property type="match status" value="1"/>
</dbReference>
<organism evidence="2 3">
    <name type="scientific">Anabaena sphaerica FACHB-251</name>
    <dbReference type="NCBI Taxonomy" id="2692883"/>
    <lineage>
        <taxon>Bacteria</taxon>
        <taxon>Bacillati</taxon>
        <taxon>Cyanobacteriota</taxon>
        <taxon>Cyanophyceae</taxon>
        <taxon>Nostocales</taxon>
        <taxon>Nostocaceae</taxon>
        <taxon>Anabaena</taxon>
    </lineage>
</organism>
<dbReference type="RefSeq" id="WP_190563950.1">
    <property type="nucleotide sequence ID" value="NZ_JACJQU010000017.1"/>
</dbReference>
<gene>
    <name evidence="2" type="ORF">H6G06_21225</name>
</gene>
<comment type="caution">
    <text evidence="2">The sequence shown here is derived from an EMBL/GenBank/DDBJ whole genome shotgun (WGS) entry which is preliminary data.</text>
</comment>
<dbReference type="Proteomes" id="UP000662185">
    <property type="component" value="Unassembled WGS sequence"/>
</dbReference>
<dbReference type="PANTHER" id="PTHR45947:SF14">
    <property type="entry name" value="SLL1723 PROTEIN"/>
    <property type="match status" value="1"/>
</dbReference>
<dbReference type="InterPro" id="IPR050194">
    <property type="entry name" value="Glycosyltransferase_grp1"/>
</dbReference>
<dbReference type="PANTHER" id="PTHR45947">
    <property type="entry name" value="SULFOQUINOVOSYL TRANSFERASE SQD2"/>
    <property type="match status" value="1"/>
</dbReference>